<keyword evidence="4" id="KW-1185">Reference proteome</keyword>
<dbReference type="SUPFAM" id="SSF53335">
    <property type="entry name" value="S-adenosyl-L-methionine-dependent methyltransferases"/>
    <property type="match status" value="1"/>
</dbReference>
<evidence type="ECO:0000256" key="1">
    <source>
        <dbReference type="ARBA" id="ARBA00022691"/>
    </source>
</evidence>
<organism evidence="3 4">
    <name type="scientific">Staurois parvus</name>
    <dbReference type="NCBI Taxonomy" id="386267"/>
    <lineage>
        <taxon>Eukaryota</taxon>
        <taxon>Metazoa</taxon>
        <taxon>Chordata</taxon>
        <taxon>Craniata</taxon>
        <taxon>Vertebrata</taxon>
        <taxon>Euteleostomi</taxon>
        <taxon>Amphibia</taxon>
        <taxon>Batrachia</taxon>
        <taxon>Anura</taxon>
        <taxon>Neobatrachia</taxon>
        <taxon>Ranoidea</taxon>
        <taxon>Ranidae</taxon>
        <taxon>Staurois</taxon>
    </lineage>
</organism>
<evidence type="ECO:0000313" key="4">
    <source>
        <dbReference type="Proteomes" id="UP001162483"/>
    </source>
</evidence>
<keyword evidence="2" id="KW-0808">Transferase</keyword>
<dbReference type="Gene3D" id="3.40.50.150">
    <property type="entry name" value="Vaccinia Virus protein VP39"/>
    <property type="match status" value="1"/>
</dbReference>
<protein>
    <submittedName>
        <fullName evidence="3">Uncharacterized protein</fullName>
    </submittedName>
</protein>
<dbReference type="Gene3D" id="2.70.160.11">
    <property type="entry name" value="Hnrnp arginine n-methyltransferase1"/>
    <property type="match status" value="1"/>
</dbReference>
<accession>A0ABN9C9A9</accession>
<gene>
    <name evidence="3" type="ORF">SPARVUS_LOCUS4571003</name>
</gene>
<dbReference type="PROSITE" id="PS51678">
    <property type="entry name" value="SAM_MT_PRMT"/>
    <property type="match status" value="1"/>
</dbReference>
<keyword evidence="2" id="KW-0489">Methyltransferase</keyword>
<dbReference type="InterPro" id="IPR029063">
    <property type="entry name" value="SAM-dependent_MTases_sf"/>
</dbReference>
<sequence length="92" mass="10722">MVKAIRQRAEELKLPSRVDVLVSEWMGTCLVFEFMLESVLLARDLWLEEGGIMWPSTASVHMVPCSEEKEYATKVLFWDSLYGLDFKMLKYV</sequence>
<keyword evidence="1 2" id="KW-0949">S-adenosyl-L-methionine</keyword>
<dbReference type="Proteomes" id="UP001162483">
    <property type="component" value="Unassembled WGS sequence"/>
</dbReference>
<name>A0ABN9C9A9_9NEOB</name>
<dbReference type="PANTHER" id="PTHR11006">
    <property type="entry name" value="PROTEIN ARGININE N-METHYLTRANSFERASE"/>
    <property type="match status" value="1"/>
</dbReference>
<dbReference type="PANTHER" id="PTHR11006:SF92">
    <property type="entry name" value="PROTEIN ARGININE N-METHYLTRANSFERASE 2"/>
    <property type="match status" value="1"/>
</dbReference>
<dbReference type="InterPro" id="IPR025799">
    <property type="entry name" value="Arg_MeTrfase"/>
</dbReference>
<reference evidence="3" key="1">
    <citation type="submission" date="2023-05" db="EMBL/GenBank/DDBJ databases">
        <authorList>
            <person name="Stuckert A."/>
        </authorList>
    </citation>
    <scope>NUCLEOTIDE SEQUENCE</scope>
</reference>
<dbReference type="EMBL" id="CATNWA010008664">
    <property type="protein sequence ID" value="CAI9556632.1"/>
    <property type="molecule type" value="Genomic_DNA"/>
</dbReference>
<proteinExistence type="predicted"/>
<comment type="caution">
    <text evidence="3">The sequence shown here is derived from an EMBL/GenBank/DDBJ whole genome shotgun (WGS) entry which is preliminary data.</text>
</comment>
<evidence type="ECO:0000313" key="3">
    <source>
        <dbReference type="EMBL" id="CAI9556632.1"/>
    </source>
</evidence>
<evidence type="ECO:0000256" key="2">
    <source>
        <dbReference type="PROSITE-ProRule" id="PRU01015"/>
    </source>
</evidence>